<keyword evidence="2" id="KW-1185">Reference proteome</keyword>
<protein>
    <submittedName>
        <fullName evidence="1">Uncharacterized protein</fullName>
    </submittedName>
</protein>
<sequence>MLENYPQTLAIAQEISDKVGELQGSTILGKFSGYQSAVVEVDNSCGRCDSLPQRAS</sequence>
<comment type="caution">
    <text evidence="1">The sequence shown here is derived from an EMBL/GenBank/DDBJ whole genome shotgun (WGS) entry which is preliminary data.</text>
</comment>
<evidence type="ECO:0000313" key="2">
    <source>
        <dbReference type="Proteomes" id="UP001442494"/>
    </source>
</evidence>
<gene>
    <name evidence="1" type="ORF">NDI37_24380</name>
</gene>
<organism evidence="1 2">
    <name type="scientific">Funiculus sociatus GB2-A5</name>
    <dbReference type="NCBI Taxonomy" id="2933946"/>
    <lineage>
        <taxon>Bacteria</taxon>
        <taxon>Bacillati</taxon>
        <taxon>Cyanobacteriota</taxon>
        <taxon>Cyanophyceae</taxon>
        <taxon>Coleofasciculales</taxon>
        <taxon>Coleofasciculaceae</taxon>
        <taxon>Funiculus</taxon>
    </lineage>
</organism>
<proteinExistence type="predicted"/>
<evidence type="ECO:0000313" key="1">
    <source>
        <dbReference type="EMBL" id="MEP0867589.1"/>
    </source>
</evidence>
<dbReference type="Proteomes" id="UP001442494">
    <property type="component" value="Unassembled WGS sequence"/>
</dbReference>
<dbReference type="EMBL" id="JAMPKK010000077">
    <property type="protein sequence ID" value="MEP0867589.1"/>
    <property type="molecule type" value="Genomic_DNA"/>
</dbReference>
<accession>A0ABV0JVV5</accession>
<reference evidence="1 2" key="1">
    <citation type="submission" date="2022-04" db="EMBL/GenBank/DDBJ databases">
        <title>Positive selection, recombination, and allopatry shape intraspecific diversity of widespread and dominant cyanobacteria.</title>
        <authorList>
            <person name="Wei J."/>
            <person name="Shu W."/>
            <person name="Hu C."/>
        </authorList>
    </citation>
    <scope>NUCLEOTIDE SEQUENCE [LARGE SCALE GENOMIC DNA]</scope>
    <source>
        <strain evidence="1 2">GB2-A5</strain>
    </source>
</reference>
<name>A0ABV0JVV5_9CYAN</name>